<sequence length="470" mass="54496">MLSLFGTFLLIPSFIPIILCAKFRVPFFSYGYHALALILSSFEYNFLFEPIHNDRSKIWDPKYLFYPKENPTNSLWIGVVHYVYLFLWFLTYIQTFLFLKHRISSFLSRIFLIIPSAFFTSITLLAFPGCFLMRMFFFGISNTLIPRYVVFAPLIFIAIISIFLSLCTFETTIHLTFNPNQKFSVFTKKVSQIGKKSFWKKSINQENWKTLKIIQITDPHLGPWMSKRRLYKICKRAVKRKPDLILLTGDYLTHETANFQGTQLLKQALSPLSQMKGKVFACTGNHDLEYFSGIVEALEFCDIIVLKNRSQIIEINDQKIEILGFGTSTLPTVYRNVCQSSFKGTDLRIVLVHEPEDFDKIPSEHHSLSLTGHTHGGQIGLNFLGIPFTLMKPFVYDQGVYANSYNLMYIHKGTGFYGFPLRFGVQGEQSLMKIHYLPLPYDKNENINQDINENIISDDFESLEIEYKNQ</sequence>
<name>A0A9Q0LQ64_ANAIG</name>
<dbReference type="GO" id="GO:0016787">
    <property type="term" value="F:hydrolase activity"/>
    <property type="evidence" value="ECO:0007669"/>
    <property type="project" value="InterPro"/>
</dbReference>
<feature type="transmembrane region" description="Helical" evidence="1">
    <location>
        <begin position="110"/>
        <end position="133"/>
    </location>
</feature>
<dbReference type="InterPro" id="IPR004843">
    <property type="entry name" value="Calcineurin-like_PHP"/>
</dbReference>
<dbReference type="Proteomes" id="UP001149090">
    <property type="component" value="Unassembled WGS sequence"/>
</dbReference>
<keyword evidence="1" id="KW-0472">Membrane</keyword>
<reference evidence="3" key="1">
    <citation type="submission" date="2022-10" db="EMBL/GenBank/DDBJ databases">
        <title>Novel sulphate-reducing endosymbionts in the free-living metamonad Anaeramoeba.</title>
        <authorList>
            <person name="Jerlstrom-Hultqvist J."/>
            <person name="Cepicka I."/>
            <person name="Gallot-Lavallee L."/>
            <person name="Salas-Leiva D."/>
            <person name="Curtis B.A."/>
            <person name="Zahonova K."/>
            <person name="Pipaliya S."/>
            <person name="Dacks J."/>
            <person name="Roger A.J."/>
        </authorList>
    </citation>
    <scope>NUCLEOTIDE SEQUENCE</scope>
    <source>
        <strain evidence="3">BMAN</strain>
    </source>
</reference>
<protein>
    <recommendedName>
        <fullName evidence="2">Calcineurin-like phosphoesterase domain-containing protein</fullName>
    </recommendedName>
</protein>
<evidence type="ECO:0000313" key="3">
    <source>
        <dbReference type="EMBL" id="KAJ5077736.1"/>
    </source>
</evidence>
<keyword evidence="1" id="KW-1133">Transmembrane helix</keyword>
<keyword evidence="1" id="KW-0812">Transmembrane</keyword>
<dbReference type="Pfam" id="PF00149">
    <property type="entry name" value="Metallophos"/>
    <property type="match status" value="1"/>
</dbReference>
<feature type="transmembrane region" description="Helical" evidence="1">
    <location>
        <begin position="75"/>
        <end position="98"/>
    </location>
</feature>
<dbReference type="SUPFAM" id="SSF56300">
    <property type="entry name" value="Metallo-dependent phosphatases"/>
    <property type="match status" value="1"/>
</dbReference>
<gene>
    <name evidence="3" type="ORF">M0811_05835</name>
</gene>
<dbReference type="EMBL" id="JAPDFW010000057">
    <property type="protein sequence ID" value="KAJ5077736.1"/>
    <property type="molecule type" value="Genomic_DNA"/>
</dbReference>
<dbReference type="PANTHER" id="PTHR31302:SF21">
    <property type="entry name" value="CALCINEURIN-LIKE PHOSPHOESTERASE DOMAIN-CONTAINING PROTEIN"/>
    <property type="match status" value="1"/>
</dbReference>
<dbReference type="PANTHER" id="PTHR31302">
    <property type="entry name" value="TRANSMEMBRANE PROTEIN WITH METALLOPHOSPHOESTERASE DOMAIN-RELATED"/>
    <property type="match status" value="1"/>
</dbReference>
<keyword evidence="4" id="KW-1185">Reference proteome</keyword>
<accession>A0A9Q0LQ64</accession>
<feature type="transmembrane region" description="Helical" evidence="1">
    <location>
        <begin position="30"/>
        <end position="48"/>
    </location>
</feature>
<dbReference type="AlphaFoldDB" id="A0A9Q0LQ64"/>
<dbReference type="Gene3D" id="3.60.21.10">
    <property type="match status" value="1"/>
</dbReference>
<feature type="transmembrane region" description="Helical" evidence="1">
    <location>
        <begin position="145"/>
        <end position="166"/>
    </location>
</feature>
<organism evidence="3 4">
    <name type="scientific">Anaeramoeba ignava</name>
    <name type="common">Anaerobic marine amoeba</name>
    <dbReference type="NCBI Taxonomy" id="1746090"/>
    <lineage>
        <taxon>Eukaryota</taxon>
        <taxon>Metamonada</taxon>
        <taxon>Anaeramoebidae</taxon>
        <taxon>Anaeramoeba</taxon>
    </lineage>
</organism>
<evidence type="ECO:0000313" key="4">
    <source>
        <dbReference type="Proteomes" id="UP001149090"/>
    </source>
</evidence>
<proteinExistence type="predicted"/>
<feature type="domain" description="Calcineurin-like phosphoesterase" evidence="2">
    <location>
        <begin position="211"/>
        <end position="375"/>
    </location>
</feature>
<evidence type="ECO:0000259" key="2">
    <source>
        <dbReference type="Pfam" id="PF00149"/>
    </source>
</evidence>
<dbReference type="OrthoDB" id="783096at2759"/>
<dbReference type="InterPro" id="IPR051158">
    <property type="entry name" value="Metallophosphoesterase_sf"/>
</dbReference>
<comment type="caution">
    <text evidence="3">The sequence shown here is derived from an EMBL/GenBank/DDBJ whole genome shotgun (WGS) entry which is preliminary data.</text>
</comment>
<dbReference type="InterPro" id="IPR029052">
    <property type="entry name" value="Metallo-depent_PP-like"/>
</dbReference>
<evidence type="ECO:0000256" key="1">
    <source>
        <dbReference type="SAM" id="Phobius"/>
    </source>
</evidence>